<organism evidence="2 3">
    <name type="scientific">Acetobacter farinalis</name>
    <dbReference type="NCBI Taxonomy" id="1260984"/>
    <lineage>
        <taxon>Bacteria</taxon>
        <taxon>Pseudomonadati</taxon>
        <taxon>Pseudomonadota</taxon>
        <taxon>Alphaproteobacteria</taxon>
        <taxon>Acetobacterales</taxon>
        <taxon>Acetobacteraceae</taxon>
        <taxon>Acetobacter</taxon>
    </lineage>
</organism>
<evidence type="ECO:0000313" key="3">
    <source>
        <dbReference type="Proteomes" id="UP001526446"/>
    </source>
</evidence>
<accession>A0ABT3Q6R2</accession>
<dbReference type="EMBL" id="JAPIUX010000004">
    <property type="protein sequence ID" value="MCX2560968.1"/>
    <property type="molecule type" value="Genomic_DNA"/>
</dbReference>
<feature type="non-terminal residue" evidence="2">
    <location>
        <position position="1"/>
    </location>
</feature>
<comment type="caution">
    <text evidence="2">The sequence shown here is derived from an EMBL/GenBank/DDBJ whole genome shotgun (WGS) entry which is preliminary data.</text>
</comment>
<protein>
    <recommendedName>
        <fullName evidence="4">Peptidase S1 domain-containing protein</fullName>
    </recommendedName>
</protein>
<keyword evidence="3" id="KW-1185">Reference proteome</keyword>
<proteinExistence type="predicted"/>
<gene>
    <name evidence="2" type="ORF">OQ252_06090</name>
</gene>
<reference evidence="2 3" key="1">
    <citation type="submission" date="2022-11" db="EMBL/GenBank/DDBJ databases">
        <title>Genome sequencing of Acetobacter type strain.</title>
        <authorList>
            <person name="Heo J."/>
            <person name="Lee D."/>
            <person name="Han B.-H."/>
            <person name="Hong S.-B."/>
            <person name="Kwon S.-W."/>
        </authorList>
    </citation>
    <scope>NUCLEOTIDE SEQUENCE [LARGE SCALE GENOMIC DNA]</scope>
    <source>
        <strain evidence="2 3">KACC 21251</strain>
    </source>
</reference>
<dbReference type="Proteomes" id="UP001526446">
    <property type="component" value="Unassembled WGS sequence"/>
</dbReference>
<evidence type="ECO:0008006" key="4">
    <source>
        <dbReference type="Google" id="ProtNLM"/>
    </source>
</evidence>
<dbReference type="RefSeq" id="WP_265794419.1">
    <property type="nucleotide sequence ID" value="NZ_JAPIUX010000004.1"/>
</dbReference>
<evidence type="ECO:0000313" key="2">
    <source>
        <dbReference type="EMBL" id="MCX2560968.1"/>
    </source>
</evidence>
<evidence type="ECO:0000256" key="1">
    <source>
        <dbReference type="SAM" id="MobiDB-lite"/>
    </source>
</evidence>
<sequence>QPSKPLFNVKKSRLLHDPYSNQRKENGITEQTSKPEGFSNPPPLGYNMSGCSGGPVLMHGDRKGLHRWFIVAMVIRGPNGAGKGDAGVFDIITLRRIDAIQPNGKIKQDPVGWLP</sequence>
<name>A0ABT3Q6R2_9PROT</name>
<feature type="region of interest" description="Disordered" evidence="1">
    <location>
        <begin position="1"/>
        <end position="45"/>
    </location>
</feature>